<proteinExistence type="predicted"/>
<name>B9ID08_POPTR</name>
<gene>
    <name evidence="1" type="ORF">POPTR_015G135700</name>
</gene>
<evidence type="ECO:0000313" key="1">
    <source>
        <dbReference type="EMBL" id="PNT02001.1"/>
    </source>
</evidence>
<keyword evidence="2" id="KW-1185">Reference proteome</keyword>
<sequence length="93" mass="9725">MVGGGYVGWWLEKGGSTMEEVVGHGEVRAEMGGSSMVTMEEVVAQKGVAHGGLSLNWRAKEAFVTSDGKQTRIVGVKSRCGLWWAGSLGVVGG</sequence>
<reference evidence="1 2" key="1">
    <citation type="journal article" date="2006" name="Science">
        <title>The genome of black cottonwood, Populus trichocarpa (Torr. &amp; Gray).</title>
        <authorList>
            <person name="Tuskan G.A."/>
            <person name="Difazio S."/>
            <person name="Jansson S."/>
            <person name="Bohlmann J."/>
            <person name="Grigoriev I."/>
            <person name="Hellsten U."/>
            <person name="Putnam N."/>
            <person name="Ralph S."/>
            <person name="Rombauts S."/>
            <person name="Salamov A."/>
            <person name="Schein J."/>
            <person name="Sterck L."/>
            <person name="Aerts A."/>
            <person name="Bhalerao R.R."/>
            <person name="Bhalerao R.P."/>
            <person name="Blaudez D."/>
            <person name="Boerjan W."/>
            <person name="Brun A."/>
            <person name="Brunner A."/>
            <person name="Busov V."/>
            <person name="Campbell M."/>
            <person name="Carlson J."/>
            <person name="Chalot M."/>
            <person name="Chapman J."/>
            <person name="Chen G.L."/>
            <person name="Cooper D."/>
            <person name="Coutinho P.M."/>
            <person name="Couturier J."/>
            <person name="Covert S."/>
            <person name="Cronk Q."/>
            <person name="Cunningham R."/>
            <person name="Davis J."/>
            <person name="Degroeve S."/>
            <person name="Dejardin A."/>
            <person name="Depamphilis C."/>
            <person name="Detter J."/>
            <person name="Dirks B."/>
            <person name="Dubchak I."/>
            <person name="Duplessis S."/>
            <person name="Ehlting J."/>
            <person name="Ellis B."/>
            <person name="Gendler K."/>
            <person name="Goodstein D."/>
            <person name="Gribskov M."/>
            <person name="Grimwood J."/>
            <person name="Groover A."/>
            <person name="Gunter L."/>
            <person name="Hamberger B."/>
            <person name="Heinze B."/>
            <person name="Helariutta Y."/>
            <person name="Henrissat B."/>
            <person name="Holligan D."/>
            <person name="Holt R."/>
            <person name="Huang W."/>
            <person name="Islam-Faridi N."/>
            <person name="Jones S."/>
            <person name="Jones-Rhoades M."/>
            <person name="Jorgensen R."/>
            <person name="Joshi C."/>
            <person name="Kangasjarvi J."/>
            <person name="Karlsson J."/>
            <person name="Kelleher C."/>
            <person name="Kirkpatrick R."/>
            <person name="Kirst M."/>
            <person name="Kohler A."/>
            <person name="Kalluri U."/>
            <person name="Larimer F."/>
            <person name="Leebens-Mack J."/>
            <person name="Leple J.C."/>
            <person name="Locascio P."/>
            <person name="Lou Y."/>
            <person name="Lucas S."/>
            <person name="Martin F."/>
            <person name="Montanini B."/>
            <person name="Napoli C."/>
            <person name="Nelson D.R."/>
            <person name="Nelson C."/>
            <person name="Nieminen K."/>
            <person name="Nilsson O."/>
            <person name="Pereda V."/>
            <person name="Peter G."/>
            <person name="Philippe R."/>
            <person name="Pilate G."/>
            <person name="Poliakov A."/>
            <person name="Razumovskaya J."/>
            <person name="Richardson P."/>
            <person name="Rinaldi C."/>
            <person name="Ritland K."/>
            <person name="Rouze P."/>
            <person name="Ryaboy D."/>
            <person name="Schmutz J."/>
            <person name="Schrader J."/>
            <person name="Segerman B."/>
            <person name="Shin H."/>
            <person name="Siddiqui A."/>
            <person name="Sterky F."/>
            <person name="Terry A."/>
            <person name="Tsai C.J."/>
            <person name="Uberbacher E."/>
            <person name="Unneberg P."/>
            <person name="Vahala J."/>
            <person name="Wall K."/>
            <person name="Wessler S."/>
            <person name="Yang G."/>
            <person name="Yin T."/>
            <person name="Douglas C."/>
            <person name="Marra M."/>
            <person name="Sandberg G."/>
            <person name="Van de Peer Y."/>
            <person name="Rokhsar D."/>
        </authorList>
    </citation>
    <scope>NUCLEOTIDE SEQUENCE [LARGE SCALE GENOMIC DNA]</scope>
    <source>
        <strain evidence="2">cv. Nisqually</strain>
    </source>
</reference>
<dbReference type="InParanoid" id="B9ID08"/>
<accession>B9ID08</accession>
<dbReference type="AlphaFoldDB" id="B9ID08"/>
<dbReference type="HOGENOM" id="CLU_2403688_0_0_1"/>
<evidence type="ECO:0000313" key="2">
    <source>
        <dbReference type="Proteomes" id="UP000006729"/>
    </source>
</evidence>
<dbReference type="Proteomes" id="UP000006729">
    <property type="component" value="Chromosome 15"/>
</dbReference>
<dbReference type="EMBL" id="CM009304">
    <property type="protein sequence ID" value="PNT02001.1"/>
    <property type="molecule type" value="Genomic_DNA"/>
</dbReference>
<organism evidence="1 2">
    <name type="scientific">Populus trichocarpa</name>
    <name type="common">Western balsam poplar</name>
    <name type="synonym">Populus balsamifera subsp. trichocarpa</name>
    <dbReference type="NCBI Taxonomy" id="3694"/>
    <lineage>
        <taxon>Eukaryota</taxon>
        <taxon>Viridiplantae</taxon>
        <taxon>Streptophyta</taxon>
        <taxon>Embryophyta</taxon>
        <taxon>Tracheophyta</taxon>
        <taxon>Spermatophyta</taxon>
        <taxon>Magnoliopsida</taxon>
        <taxon>eudicotyledons</taxon>
        <taxon>Gunneridae</taxon>
        <taxon>Pentapetalae</taxon>
        <taxon>rosids</taxon>
        <taxon>fabids</taxon>
        <taxon>Malpighiales</taxon>
        <taxon>Salicaceae</taxon>
        <taxon>Saliceae</taxon>
        <taxon>Populus</taxon>
    </lineage>
</organism>
<protein>
    <submittedName>
        <fullName evidence="1">Uncharacterized protein</fullName>
    </submittedName>
</protein>